<protein>
    <submittedName>
        <fullName evidence="1">Uncharacterized protein</fullName>
    </submittedName>
</protein>
<sequence length="240" mass="26884">MTGNAALSDANFKVVDYAVGTSETFKVFGLGGVATDALVLEAKRNLYKNYPLKAGQALANVSVDFKRSFFPVVSKNKVVVSADIIDFNTSAIAKSESQSFPLGSTMVAKEGYNDYNEVVYFKYQGEYKLGKIVGYGRTQAKVLVTSVRDRMLIRRVPKRKLFFRTKSKSGVETKFNIGSEVFYEDDIVDDNGVDRTVKRFGKIFAFGQKGALVEYNIDDVPIFFFVTYDRLTLRPHSETK</sequence>
<dbReference type="AlphaFoldDB" id="A0A2U2XCA2"/>
<gene>
    <name evidence="1" type="ORF">DIT68_09050</name>
</gene>
<name>A0A2U2XCA2_9FLAO</name>
<evidence type="ECO:0000313" key="1">
    <source>
        <dbReference type="EMBL" id="PWH85397.1"/>
    </source>
</evidence>
<dbReference type="Proteomes" id="UP000245370">
    <property type="component" value="Unassembled WGS sequence"/>
</dbReference>
<organism evidence="1 2">
    <name type="scientific">Brumimicrobium oceani</name>
    <dbReference type="NCBI Taxonomy" id="2100725"/>
    <lineage>
        <taxon>Bacteria</taxon>
        <taxon>Pseudomonadati</taxon>
        <taxon>Bacteroidota</taxon>
        <taxon>Flavobacteriia</taxon>
        <taxon>Flavobacteriales</taxon>
        <taxon>Crocinitomicaceae</taxon>
        <taxon>Brumimicrobium</taxon>
    </lineage>
</organism>
<dbReference type="InterPro" id="IPR046697">
    <property type="entry name" value="DUF6567"/>
</dbReference>
<proteinExistence type="predicted"/>
<evidence type="ECO:0000313" key="2">
    <source>
        <dbReference type="Proteomes" id="UP000245370"/>
    </source>
</evidence>
<reference evidence="1 2" key="1">
    <citation type="submission" date="2018-05" db="EMBL/GenBank/DDBJ databases">
        <title>Brumimicrobium oceani sp. nov., isolated from coastal sediment.</title>
        <authorList>
            <person name="Kou Y."/>
        </authorList>
    </citation>
    <scope>NUCLEOTIDE SEQUENCE [LARGE SCALE GENOMIC DNA]</scope>
    <source>
        <strain evidence="1 2">C305</strain>
    </source>
</reference>
<reference evidence="1 2" key="2">
    <citation type="submission" date="2018-05" db="EMBL/GenBank/DDBJ databases">
        <authorList>
            <person name="Lanie J.A."/>
            <person name="Ng W.-L."/>
            <person name="Kazmierczak K.M."/>
            <person name="Andrzejewski T.M."/>
            <person name="Davidsen T.M."/>
            <person name="Wayne K.J."/>
            <person name="Tettelin H."/>
            <person name="Glass J.I."/>
            <person name="Rusch D."/>
            <person name="Podicherti R."/>
            <person name="Tsui H.-C.T."/>
            <person name="Winkler M.E."/>
        </authorList>
    </citation>
    <scope>NUCLEOTIDE SEQUENCE [LARGE SCALE GENOMIC DNA]</scope>
    <source>
        <strain evidence="1 2">C305</strain>
    </source>
</reference>
<dbReference type="EMBL" id="QFRJ01000006">
    <property type="protein sequence ID" value="PWH85397.1"/>
    <property type="molecule type" value="Genomic_DNA"/>
</dbReference>
<accession>A0A2U2XCA2</accession>
<dbReference type="Pfam" id="PF20205">
    <property type="entry name" value="DUF6567"/>
    <property type="match status" value="1"/>
</dbReference>
<keyword evidence="2" id="KW-1185">Reference proteome</keyword>
<comment type="caution">
    <text evidence="1">The sequence shown here is derived from an EMBL/GenBank/DDBJ whole genome shotgun (WGS) entry which is preliminary data.</text>
</comment>